<dbReference type="Pfam" id="PF02577">
    <property type="entry name" value="BFN_dom"/>
    <property type="match status" value="1"/>
</dbReference>
<evidence type="ECO:0000259" key="1">
    <source>
        <dbReference type="PROSITE" id="PS51658"/>
    </source>
</evidence>
<dbReference type="PANTHER" id="PTHR15160:SF1">
    <property type="entry name" value="VON HIPPEL-LINDAU DISEASE TUMOR SUPPRESSOR"/>
    <property type="match status" value="1"/>
</dbReference>
<keyword evidence="3" id="KW-1185">Reference proteome</keyword>
<dbReference type="AlphaFoldDB" id="A0A399EGQ9"/>
<accession>A0A399EGQ9</accession>
<evidence type="ECO:0000313" key="3">
    <source>
        <dbReference type="Proteomes" id="UP000265715"/>
    </source>
</evidence>
<dbReference type="SUPFAM" id="SSF103256">
    <property type="entry name" value="Hypothetical protein TM0160"/>
    <property type="match status" value="1"/>
</dbReference>
<sequence length="142" mass="15461">MVRAKVENLGLEPNSGSVIVLLRAENGPILPIVIGHLEAQHILAAFSEEKPPRPLLPDLFASVLDLLSIKLHRVEIIELKEGTFYARLMLEQRGVEYEVDARPSDSLALALRTGAEILVAEEVLKQAGVDEFKMPGGSTAQA</sequence>
<comment type="caution">
    <text evidence="2">The sequence shown here is derived from an EMBL/GenBank/DDBJ whole genome shotgun (WGS) entry which is preliminary data.</text>
</comment>
<dbReference type="InterPro" id="IPR003729">
    <property type="entry name" value="Bi_nuclease_dom"/>
</dbReference>
<dbReference type="Gene3D" id="3.10.690.10">
    <property type="entry name" value="Bifunctional nuclease domain"/>
    <property type="match status" value="1"/>
</dbReference>
<feature type="domain" description="BFN" evidence="1">
    <location>
        <begin position="1"/>
        <end position="131"/>
    </location>
</feature>
<dbReference type="OrthoDB" id="9788698at2"/>
<reference evidence="2 3" key="1">
    <citation type="submission" date="2018-08" db="EMBL/GenBank/DDBJ databases">
        <title>Meiothermus terrae DSM 26712 genome sequencing project.</title>
        <authorList>
            <person name="Da Costa M.S."/>
            <person name="Albuquerque L."/>
            <person name="Raposo P."/>
            <person name="Froufe H.J.C."/>
            <person name="Barroso C.S."/>
            <person name="Egas C."/>
        </authorList>
    </citation>
    <scope>NUCLEOTIDE SEQUENCE [LARGE SCALE GENOMIC DNA]</scope>
    <source>
        <strain evidence="2 3">DSM 26712</strain>
    </source>
</reference>
<dbReference type="InterPro" id="IPR036104">
    <property type="entry name" value="BFN_sf"/>
</dbReference>
<dbReference type="EMBL" id="QXDL01000170">
    <property type="protein sequence ID" value="RIH81481.1"/>
    <property type="molecule type" value="Genomic_DNA"/>
</dbReference>
<organism evidence="2 3">
    <name type="scientific">Calidithermus terrae</name>
    <dbReference type="NCBI Taxonomy" id="1408545"/>
    <lineage>
        <taxon>Bacteria</taxon>
        <taxon>Thermotogati</taxon>
        <taxon>Deinococcota</taxon>
        <taxon>Deinococci</taxon>
        <taxon>Thermales</taxon>
        <taxon>Thermaceae</taxon>
        <taxon>Calidithermus</taxon>
    </lineage>
</organism>
<dbReference type="Proteomes" id="UP000265715">
    <property type="component" value="Unassembled WGS sequence"/>
</dbReference>
<dbReference type="PANTHER" id="PTHR15160">
    <property type="entry name" value="VON HIPPEL-LINDAU PROTEIN"/>
    <property type="match status" value="1"/>
</dbReference>
<gene>
    <name evidence="2" type="ORF">Mterra_03125</name>
</gene>
<name>A0A399EGQ9_9DEIN</name>
<dbReference type="RefSeq" id="WP_027892752.1">
    <property type="nucleotide sequence ID" value="NZ_QXDL01000170.1"/>
</dbReference>
<protein>
    <submittedName>
        <fullName evidence="2">Bifunctional nuclease</fullName>
    </submittedName>
</protein>
<proteinExistence type="predicted"/>
<dbReference type="PROSITE" id="PS51658">
    <property type="entry name" value="BFN"/>
    <property type="match status" value="1"/>
</dbReference>
<evidence type="ECO:0000313" key="2">
    <source>
        <dbReference type="EMBL" id="RIH81481.1"/>
    </source>
</evidence>
<dbReference type="GO" id="GO:0004518">
    <property type="term" value="F:nuclease activity"/>
    <property type="evidence" value="ECO:0007669"/>
    <property type="project" value="InterPro"/>
</dbReference>